<dbReference type="GO" id="GO:0006364">
    <property type="term" value="P:rRNA processing"/>
    <property type="evidence" value="ECO:0007669"/>
    <property type="project" value="TreeGrafter"/>
</dbReference>
<feature type="region of interest" description="Disordered" evidence="6">
    <location>
        <begin position="57"/>
        <end position="152"/>
    </location>
</feature>
<feature type="compositionally biased region" description="Basic and acidic residues" evidence="6">
    <location>
        <begin position="57"/>
        <end position="72"/>
    </location>
</feature>
<accession>A0A835JRY5</accession>
<comment type="caution">
    <text evidence="7">The sequence shown here is derived from an EMBL/GenBank/DDBJ whole genome shotgun (WGS) entry which is preliminary data.</text>
</comment>
<evidence type="ECO:0000256" key="3">
    <source>
        <dbReference type="ARBA" id="ARBA00022517"/>
    </source>
</evidence>
<name>A0A835JRY5_9ROSI</name>
<evidence type="ECO:0000313" key="8">
    <source>
        <dbReference type="Proteomes" id="UP000657918"/>
    </source>
</evidence>
<feature type="compositionally biased region" description="Basic and acidic residues" evidence="6">
    <location>
        <begin position="111"/>
        <end position="133"/>
    </location>
</feature>
<evidence type="ECO:0000256" key="1">
    <source>
        <dbReference type="ARBA" id="ARBA00004604"/>
    </source>
</evidence>
<keyword evidence="8" id="KW-1185">Reference proteome</keyword>
<reference evidence="7 8" key="1">
    <citation type="submission" date="2020-10" db="EMBL/GenBank/DDBJ databases">
        <title>Plant Genome Project.</title>
        <authorList>
            <person name="Zhang R.-G."/>
        </authorList>
    </citation>
    <scope>NUCLEOTIDE SEQUENCE [LARGE SCALE GENOMIC DNA]</scope>
    <source>
        <strain evidence="7">FAFU-HL-1</strain>
        <tissue evidence="7">Leaf</tissue>
    </source>
</reference>
<keyword evidence="5" id="KW-0539">Nucleus</keyword>
<comment type="similarity">
    <text evidence="2">Belongs to the EBP2 family.</text>
</comment>
<dbReference type="Pfam" id="PF05890">
    <property type="entry name" value="Ebp2"/>
    <property type="match status" value="1"/>
</dbReference>
<organism evidence="7 8">
    <name type="scientific">Salix dunnii</name>
    <dbReference type="NCBI Taxonomy" id="1413687"/>
    <lineage>
        <taxon>Eukaryota</taxon>
        <taxon>Viridiplantae</taxon>
        <taxon>Streptophyta</taxon>
        <taxon>Embryophyta</taxon>
        <taxon>Tracheophyta</taxon>
        <taxon>Spermatophyta</taxon>
        <taxon>Magnoliopsida</taxon>
        <taxon>eudicotyledons</taxon>
        <taxon>Gunneridae</taxon>
        <taxon>Pentapetalae</taxon>
        <taxon>rosids</taxon>
        <taxon>fabids</taxon>
        <taxon>Malpighiales</taxon>
        <taxon>Salicaceae</taxon>
        <taxon>Saliceae</taxon>
        <taxon>Salix</taxon>
    </lineage>
</organism>
<comment type="subcellular location">
    <subcellularLocation>
        <location evidence="1">Nucleus</location>
        <location evidence="1">Nucleolus</location>
    </subcellularLocation>
</comment>
<keyword evidence="3" id="KW-0690">Ribosome biogenesis</keyword>
<dbReference type="GO" id="GO:0005730">
    <property type="term" value="C:nucleolus"/>
    <property type="evidence" value="ECO:0007669"/>
    <property type="project" value="UniProtKB-SubCell"/>
</dbReference>
<protein>
    <submittedName>
        <fullName evidence="7">Uncharacterized protein</fullName>
    </submittedName>
</protein>
<evidence type="ECO:0000313" key="7">
    <source>
        <dbReference type="EMBL" id="KAF9671920.1"/>
    </source>
</evidence>
<dbReference type="InterPro" id="IPR008610">
    <property type="entry name" value="Ebp2"/>
</dbReference>
<evidence type="ECO:0000256" key="4">
    <source>
        <dbReference type="ARBA" id="ARBA00023054"/>
    </source>
</evidence>
<keyword evidence="4" id="KW-0175">Coiled coil</keyword>
<dbReference type="AlphaFoldDB" id="A0A835JRY5"/>
<evidence type="ECO:0000256" key="5">
    <source>
        <dbReference type="ARBA" id="ARBA00023242"/>
    </source>
</evidence>
<dbReference type="GO" id="GO:0030687">
    <property type="term" value="C:preribosome, large subunit precursor"/>
    <property type="evidence" value="ECO:0007669"/>
    <property type="project" value="TreeGrafter"/>
</dbReference>
<dbReference type="PANTHER" id="PTHR13028">
    <property type="entry name" value="RRNA PROCESSING PROTEIN EBNA1-BINDING PROTEIN-RELATED"/>
    <property type="match status" value="1"/>
</dbReference>
<gene>
    <name evidence="7" type="ORF">SADUNF_Sadunf12G0100600</name>
</gene>
<sequence>MDLESTSKDGEIDDLDKEVSESESELEDEDVKSCEPSKNAIFNSMMLKSDGHMEMVKGRLLAEKRNNEEAKERRKARESKKLAKEGETNAQNNSGIEAVKNWRKQSGFAGGDKDGELDLPFEDGKVKQEEARGVPRRLVGRGDNPGRKVRMGQIIKNLKKESRDLRFGFRGRKGLKTQNTADTIDDLRGFNQRQCPRKLDL</sequence>
<dbReference type="Proteomes" id="UP000657918">
    <property type="component" value="Unassembled WGS sequence"/>
</dbReference>
<feature type="compositionally biased region" description="Basic and acidic residues" evidence="6">
    <location>
        <begin position="1"/>
        <end position="10"/>
    </location>
</feature>
<dbReference type="GO" id="GO:0034399">
    <property type="term" value="C:nuclear periphery"/>
    <property type="evidence" value="ECO:0007669"/>
    <property type="project" value="TreeGrafter"/>
</dbReference>
<dbReference type="GO" id="GO:0042273">
    <property type="term" value="P:ribosomal large subunit biogenesis"/>
    <property type="evidence" value="ECO:0007669"/>
    <property type="project" value="TreeGrafter"/>
</dbReference>
<feature type="compositionally biased region" description="Acidic residues" evidence="6">
    <location>
        <begin position="11"/>
        <end position="30"/>
    </location>
</feature>
<dbReference type="OrthoDB" id="1745885at2759"/>
<evidence type="ECO:0000256" key="2">
    <source>
        <dbReference type="ARBA" id="ARBA00007336"/>
    </source>
</evidence>
<evidence type="ECO:0000256" key="6">
    <source>
        <dbReference type="SAM" id="MobiDB-lite"/>
    </source>
</evidence>
<dbReference type="PANTHER" id="PTHR13028:SF0">
    <property type="entry name" value="RRNA-PROCESSING PROTEIN EBP2-RELATED"/>
    <property type="match status" value="1"/>
</dbReference>
<proteinExistence type="inferred from homology"/>
<feature type="region of interest" description="Disordered" evidence="6">
    <location>
        <begin position="1"/>
        <end position="37"/>
    </location>
</feature>
<dbReference type="EMBL" id="JADGMS010000012">
    <property type="protein sequence ID" value="KAF9671920.1"/>
    <property type="molecule type" value="Genomic_DNA"/>
</dbReference>